<dbReference type="GO" id="GO:0004712">
    <property type="term" value="F:protein serine/threonine/tyrosine kinase activity"/>
    <property type="evidence" value="ECO:0007669"/>
    <property type="project" value="UniProtKB-UniRule"/>
</dbReference>
<dbReference type="InterPro" id="IPR003755">
    <property type="entry name" value="HPr(Ser)_kin/Pase"/>
</dbReference>
<dbReference type="Pfam" id="PF02603">
    <property type="entry name" value="Hpr_kinase_N"/>
    <property type="match status" value="1"/>
</dbReference>
<dbReference type="GO" id="GO:0000155">
    <property type="term" value="F:phosphorelay sensor kinase activity"/>
    <property type="evidence" value="ECO:0007669"/>
    <property type="project" value="InterPro"/>
</dbReference>
<feature type="active site" evidence="10">
    <location>
        <position position="143"/>
    </location>
</feature>
<dbReference type="GO" id="GO:0000287">
    <property type="term" value="F:magnesium ion binding"/>
    <property type="evidence" value="ECO:0007669"/>
    <property type="project" value="UniProtKB-UniRule"/>
</dbReference>
<evidence type="ECO:0000259" key="12">
    <source>
        <dbReference type="Pfam" id="PF07475"/>
    </source>
</evidence>
<dbReference type="SUPFAM" id="SSF75138">
    <property type="entry name" value="HprK N-terminal domain-like"/>
    <property type="match status" value="1"/>
</dbReference>
<feature type="active site" evidence="10">
    <location>
        <position position="248"/>
    </location>
</feature>
<keyword evidence="3 10" id="KW-0723">Serine/threonine-protein kinase</keyword>
<dbReference type="GO" id="GO:0004674">
    <property type="term" value="F:protein serine/threonine kinase activity"/>
    <property type="evidence" value="ECO:0007669"/>
    <property type="project" value="UniProtKB-KW"/>
</dbReference>
<evidence type="ECO:0000313" key="13">
    <source>
        <dbReference type="EMBL" id="OGF96713.1"/>
    </source>
</evidence>
<keyword evidence="8 10" id="KW-0511">Multifunctional enzyme</keyword>
<dbReference type="HAMAP" id="MF_01249">
    <property type="entry name" value="HPr_kinase"/>
    <property type="match status" value="1"/>
</dbReference>
<dbReference type="Proteomes" id="UP000176992">
    <property type="component" value="Unassembled WGS sequence"/>
</dbReference>
<keyword evidence="10" id="KW-0460">Magnesium</keyword>
<feature type="domain" description="HPr kinase/phosphorylase C-terminal" evidence="12">
    <location>
        <begin position="135"/>
        <end position="301"/>
    </location>
</feature>
<comment type="function">
    <text evidence="10">Catalyzes the ATP- as well as the pyrophosphate-dependent phosphorylation of a specific serine residue in HPr, a phosphocarrier protein of the phosphoenolpyruvate-dependent sugar phosphotransferase system (PTS). HprK/P also catalyzes the pyrophosphate-producing, inorganic phosphate-dependent dephosphorylation (phosphorolysis) of seryl-phosphorylated HPr (P-Ser-HPr).</text>
</comment>
<sequence>MEKKLKVAQFLEFQREHLQLHLFTRKSTLESSIINQEVSRPGLILCGFTERFAHDRTLIFGETEIVYLKSLPRKNLGEYLEILCSFDIPCMLVSKGLRPPRLMIEVANRRALPILGTTLGTQVLFRKLTQYLEQHFAPHTFMHGSLADVYGVGLLYIGPSGIGKSECVLDLVERGHRLVCDDVVHIVRVGDNTLVGLANEKFGHHMEIRGLGIIDIFRLFGIRAVRARKSIEVVVKLVHWQDQASADRTGLTEQTTEILGVNIPLVQVPLVPGKNITVISEVIATNHLLKLKGYHSAREFNRILLEQMNRGDYIDELSE</sequence>
<dbReference type="CDD" id="cd01918">
    <property type="entry name" value="HprK_C"/>
    <property type="match status" value="1"/>
</dbReference>
<comment type="cofactor">
    <cofactor evidence="10">
        <name>Mg(2+)</name>
        <dbReference type="ChEBI" id="CHEBI:18420"/>
    </cofactor>
</comment>
<evidence type="ECO:0000256" key="1">
    <source>
        <dbReference type="ARBA" id="ARBA00001120"/>
    </source>
</evidence>
<dbReference type="PANTHER" id="PTHR30305">
    <property type="entry name" value="PROTEIN YJDM-RELATED"/>
    <property type="match status" value="1"/>
</dbReference>
<dbReference type="InterPro" id="IPR027417">
    <property type="entry name" value="P-loop_NTPase"/>
</dbReference>
<dbReference type="Gene3D" id="3.40.50.300">
    <property type="entry name" value="P-loop containing nucleotide triphosphate hydrolases"/>
    <property type="match status" value="1"/>
</dbReference>
<feature type="active site" description="Proton acceptor; for phosphorylation activity. Proton donor; for dephosphorylation activity" evidence="10">
    <location>
        <position position="182"/>
    </location>
</feature>
<keyword evidence="7 10" id="KW-0067">ATP-binding</keyword>
<comment type="caution">
    <text evidence="13">The sequence shown here is derived from an EMBL/GenBank/DDBJ whole genome shotgun (WGS) entry which is preliminary data.</text>
</comment>
<keyword evidence="6 10" id="KW-0418">Kinase</keyword>
<evidence type="ECO:0000256" key="9">
    <source>
        <dbReference type="ARBA" id="ARBA00047657"/>
    </source>
</evidence>
<dbReference type="Gene3D" id="3.40.1390.20">
    <property type="entry name" value="HprK N-terminal domain-like"/>
    <property type="match status" value="1"/>
</dbReference>
<dbReference type="InterPro" id="IPR011126">
    <property type="entry name" value="Hpr_kin/Pase_Hpr_N"/>
</dbReference>
<feature type="binding site" evidence="10">
    <location>
        <position position="207"/>
    </location>
    <ligand>
        <name>Mg(2+)</name>
        <dbReference type="ChEBI" id="CHEBI:18420"/>
    </ligand>
</feature>
<dbReference type="AlphaFoldDB" id="A0A1F5Y985"/>
<dbReference type="SUPFAM" id="SSF53795">
    <property type="entry name" value="PEP carboxykinase-like"/>
    <property type="match status" value="1"/>
</dbReference>
<comment type="catalytic activity">
    <reaction evidence="1 10">
        <text>[HPr protein]-L-serine + ATP = [HPr protein]-O-phospho-L-serine + ADP + H(+)</text>
        <dbReference type="Rhea" id="RHEA:46600"/>
        <dbReference type="Rhea" id="RHEA-COMP:11602"/>
        <dbReference type="Rhea" id="RHEA-COMP:11603"/>
        <dbReference type="ChEBI" id="CHEBI:15378"/>
        <dbReference type="ChEBI" id="CHEBI:29999"/>
        <dbReference type="ChEBI" id="CHEBI:30616"/>
        <dbReference type="ChEBI" id="CHEBI:83421"/>
        <dbReference type="ChEBI" id="CHEBI:456216"/>
    </reaction>
</comment>
<evidence type="ECO:0000256" key="4">
    <source>
        <dbReference type="ARBA" id="ARBA00022679"/>
    </source>
</evidence>
<dbReference type="InterPro" id="IPR028979">
    <property type="entry name" value="Ser_kin/Pase_Hpr-like_N_sf"/>
</dbReference>
<dbReference type="EC" id="2.7.11.-" evidence="10"/>
<evidence type="ECO:0000259" key="11">
    <source>
        <dbReference type="Pfam" id="PF02603"/>
    </source>
</evidence>
<keyword evidence="5 10" id="KW-0547">Nucleotide-binding</keyword>
<comment type="subunit">
    <text evidence="10">Homohexamer.</text>
</comment>
<protein>
    <recommendedName>
        <fullName evidence="10">HPr kinase/phosphorylase</fullName>
        <shortName evidence="10">HPrK/P</shortName>
        <ecNumber evidence="10">2.7.11.-</ecNumber>
        <ecNumber evidence="10">2.7.4.-</ecNumber>
    </recommendedName>
    <alternativeName>
        <fullName evidence="10">HPr(Ser) kinase/phosphorylase</fullName>
    </alternativeName>
</protein>
<dbReference type="EC" id="2.7.4.-" evidence="10"/>
<evidence type="ECO:0000313" key="14">
    <source>
        <dbReference type="Proteomes" id="UP000176992"/>
    </source>
</evidence>
<dbReference type="PANTHER" id="PTHR30305:SF1">
    <property type="entry name" value="HPR KINASE_PHOSPHORYLASE"/>
    <property type="match status" value="1"/>
</dbReference>
<comment type="catalytic activity">
    <reaction evidence="9 10">
        <text>[HPr protein]-O-phospho-L-serine + phosphate + H(+) = [HPr protein]-L-serine + diphosphate</text>
        <dbReference type="Rhea" id="RHEA:46604"/>
        <dbReference type="Rhea" id="RHEA-COMP:11602"/>
        <dbReference type="Rhea" id="RHEA-COMP:11603"/>
        <dbReference type="ChEBI" id="CHEBI:15378"/>
        <dbReference type="ChEBI" id="CHEBI:29999"/>
        <dbReference type="ChEBI" id="CHEBI:33019"/>
        <dbReference type="ChEBI" id="CHEBI:43474"/>
        <dbReference type="ChEBI" id="CHEBI:83421"/>
    </reaction>
</comment>
<evidence type="ECO:0000256" key="6">
    <source>
        <dbReference type="ARBA" id="ARBA00022777"/>
    </source>
</evidence>
<dbReference type="EMBL" id="MFIV01000255">
    <property type="protein sequence ID" value="OGF96713.1"/>
    <property type="molecule type" value="Genomic_DNA"/>
</dbReference>
<evidence type="ECO:0000256" key="8">
    <source>
        <dbReference type="ARBA" id="ARBA00023268"/>
    </source>
</evidence>
<comment type="miscellaneous">
    <text evidence="10">Both phosphorylation and phosphorolysis are carried out by the same active site and suggest a common mechanism for both reactions.</text>
</comment>
<comment type="similarity">
    <text evidence="2 10">Belongs to the HPrK/P family.</text>
</comment>
<reference evidence="13 14" key="1">
    <citation type="journal article" date="2016" name="Nat. Commun.">
        <title>Thousands of microbial genomes shed light on interconnected biogeochemical processes in an aquifer system.</title>
        <authorList>
            <person name="Anantharaman K."/>
            <person name="Brown C.T."/>
            <person name="Hug L.A."/>
            <person name="Sharon I."/>
            <person name="Castelle C.J."/>
            <person name="Probst A.J."/>
            <person name="Thomas B.C."/>
            <person name="Singh A."/>
            <person name="Wilkins M.J."/>
            <person name="Karaoz U."/>
            <person name="Brodie E.L."/>
            <person name="Williams K.H."/>
            <person name="Hubbard S.S."/>
            <person name="Banfield J.F."/>
        </authorList>
    </citation>
    <scope>NUCLEOTIDE SEQUENCE [LARGE SCALE GENOMIC DNA]</scope>
</reference>
<feature type="region of interest" description="Important for the catalytic mechanism of both phosphorylation and dephosphorylation" evidence="10">
    <location>
        <begin position="206"/>
        <end position="215"/>
    </location>
</feature>
<keyword evidence="10" id="KW-0479">Metal-binding</keyword>
<feature type="binding site" evidence="10">
    <location>
        <position position="165"/>
    </location>
    <ligand>
        <name>Mg(2+)</name>
        <dbReference type="ChEBI" id="CHEBI:18420"/>
    </ligand>
</feature>
<accession>A0A1F5Y985</accession>
<feature type="region of interest" description="Important for the catalytic mechanism of dephosphorylation" evidence="10">
    <location>
        <begin position="269"/>
        <end position="274"/>
    </location>
</feature>
<evidence type="ECO:0000256" key="3">
    <source>
        <dbReference type="ARBA" id="ARBA00022527"/>
    </source>
</evidence>
<feature type="domain" description="HPr(Ser) kinase/phosphorylase N-terminal" evidence="11">
    <location>
        <begin position="16"/>
        <end position="132"/>
    </location>
</feature>
<dbReference type="GO" id="GO:0006109">
    <property type="term" value="P:regulation of carbohydrate metabolic process"/>
    <property type="evidence" value="ECO:0007669"/>
    <property type="project" value="UniProtKB-UniRule"/>
</dbReference>
<feature type="active site" evidence="10">
    <location>
        <position position="164"/>
    </location>
</feature>
<evidence type="ECO:0000256" key="10">
    <source>
        <dbReference type="HAMAP-Rule" id="MF_01249"/>
    </source>
</evidence>
<comment type="domain">
    <text evidence="10">The Walker A ATP-binding motif also binds Pi and PPi.</text>
</comment>
<gene>
    <name evidence="10" type="primary">hprK</name>
    <name evidence="13" type="ORF">A2Z86_06280</name>
</gene>
<evidence type="ECO:0000256" key="7">
    <source>
        <dbReference type="ARBA" id="ARBA00022840"/>
    </source>
</evidence>
<proteinExistence type="inferred from homology"/>
<keyword evidence="4 10" id="KW-0808">Transferase</keyword>
<name>A0A1F5Y985_9BACT</name>
<organism evidence="13 14">
    <name type="scientific">Candidatus Glassbacteria bacterium GWA2_58_10</name>
    <dbReference type="NCBI Taxonomy" id="1817865"/>
    <lineage>
        <taxon>Bacteria</taxon>
        <taxon>Candidatus Glassiibacteriota</taxon>
    </lineage>
</organism>
<dbReference type="InterPro" id="IPR011104">
    <property type="entry name" value="Hpr_kin/Pase_C"/>
</dbReference>
<dbReference type="NCBIfam" id="TIGR00679">
    <property type="entry name" value="hpr-ser"/>
    <property type="match status" value="1"/>
</dbReference>
<feature type="binding site" evidence="10">
    <location>
        <begin position="158"/>
        <end position="165"/>
    </location>
    <ligand>
        <name>ATP</name>
        <dbReference type="ChEBI" id="CHEBI:30616"/>
    </ligand>
</feature>
<evidence type="ECO:0000256" key="5">
    <source>
        <dbReference type="ARBA" id="ARBA00022741"/>
    </source>
</evidence>
<evidence type="ECO:0000256" key="2">
    <source>
        <dbReference type="ARBA" id="ARBA00006883"/>
    </source>
</evidence>
<dbReference type="Pfam" id="PF07475">
    <property type="entry name" value="Hpr_kinase_C"/>
    <property type="match status" value="1"/>
</dbReference>
<dbReference type="GO" id="GO:0005524">
    <property type="term" value="F:ATP binding"/>
    <property type="evidence" value="ECO:0007669"/>
    <property type="project" value="UniProtKB-UniRule"/>
</dbReference>